<keyword evidence="3" id="KW-1185">Reference proteome</keyword>
<feature type="compositionally biased region" description="Polar residues" evidence="1">
    <location>
        <begin position="49"/>
        <end position="65"/>
    </location>
</feature>
<feature type="region of interest" description="Disordered" evidence="1">
    <location>
        <begin position="27"/>
        <end position="68"/>
    </location>
</feature>
<proteinExistence type="predicted"/>
<dbReference type="AlphaFoldDB" id="A0A4C1TQY3"/>
<reference evidence="2 3" key="1">
    <citation type="journal article" date="2019" name="Commun. Biol.">
        <title>The bagworm genome reveals a unique fibroin gene that provides high tensile strength.</title>
        <authorList>
            <person name="Kono N."/>
            <person name="Nakamura H."/>
            <person name="Ohtoshi R."/>
            <person name="Tomita M."/>
            <person name="Numata K."/>
            <person name="Arakawa K."/>
        </authorList>
    </citation>
    <scope>NUCLEOTIDE SEQUENCE [LARGE SCALE GENOMIC DNA]</scope>
</reference>
<sequence>MDSRLGELVKPSIEDAVVAAAGDGRLGREVRAPSSSRHKDVGSGAIEPGQTTPTTQMKRSVSKTSAAGMPLAVDRLRWTGICKRALRRPNGRAAAGPRAAGSTHGLRRAACARRPMHVVRCR</sequence>
<dbReference type="EMBL" id="BGZK01000079">
    <property type="protein sequence ID" value="GBP16401.1"/>
    <property type="molecule type" value="Genomic_DNA"/>
</dbReference>
<name>A0A4C1TQY3_EUMVA</name>
<gene>
    <name evidence="2" type="ORF">EVAR_9983_1</name>
</gene>
<feature type="compositionally biased region" description="Basic and acidic residues" evidence="1">
    <location>
        <begin position="27"/>
        <end position="41"/>
    </location>
</feature>
<evidence type="ECO:0000313" key="3">
    <source>
        <dbReference type="Proteomes" id="UP000299102"/>
    </source>
</evidence>
<accession>A0A4C1TQY3</accession>
<dbReference type="Proteomes" id="UP000299102">
    <property type="component" value="Unassembled WGS sequence"/>
</dbReference>
<protein>
    <submittedName>
        <fullName evidence="2">Uncharacterized protein</fullName>
    </submittedName>
</protein>
<organism evidence="2 3">
    <name type="scientific">Eumeta variegata</name>
    <name type="common">Bagworm moth</name>
    <name type="synonym">Eumeta japonica</name>
    <dbReference type="NCBI Taxonomy" id="151549"/>
    <lineage>
        <taxon>Eukaryota</taxon>
        <taxon>Metazoa</taxon>
        <taxon>Ecdysozoa</taxon>
        <taxon>Arthropoda</taxon>
        <taxon>Hexapoda</taxon>
        <taxon>Insecta</taxon>
        <taxon>Pterygota</taxon>
        <taxon>Neoptera</taxon>
        <taxon>Endopterygota</taxon>
        <taxon>Lepidoptera</taxon>
        <taxon>Glossata</taxon>
        <taxon>Ditrysia</taxon>
        <taxon>Tineoidea</taxon>
        <taxon>Psychidae</taxon>
        <taxon>Oiketicinae</taxon>
        <taxon>Eumeta</taxon>
    </lineage>
</organism>
<evidence type="ECO:0000313" key="2">
    <source>
        <dbReference type="EMBL" id="GBP16401.1"/>
    </source>
</evidence>
<evidence type="ECO:0000256" key="1">
    <source>
        <dbReference type="SAM" id="MobiDB-lite"/>
    </source>
</evidence>
<comment type="caution">
    <text evidence="2">The sequence shown here is derived from an EMBL/GenBank/DDBJ whole genome shotgun (WGS) entry which is preliminary data.</text>
</comment>